<dbReference type="Proteomes" id="UP001583177">
    <property type="component" value="Unassembled WGS sequence"/>
</dbReference>
<dbReference type="EMBL" id="JAWRVE010000159">
    <property type="protein sequence ID" value="KAL1852474.1"/>
    <property type="molecule type" value="Genomic_DNA"/>
</dbReference>
<sequence length="81" mass="9455">MDMESVCVYDANAFWGHSEVDLGLFRNPRYPLGKSYLTEYWKHIPISEPEEDADGRNNVYMVRNQVLLSALFPNDAKLREM</sequence>
<organism evidence="1 2">
    <name type="scientific">Diaporthe australafricana</name>
    <dbReference type="NCBI Taxonomy" id="127596"/>
    <lineage>
        <taxon>Eukaryota</taxon>
        <taxon>Fungi</taxon>
        <taxon>Dikarya</taxon>
        <taxon>Ascomycota</taxon>
        <taxon>Pezizomycotina</taxon>
        <taxon>Sordariomycetes</taxon>
        <taxon>Sordariomycetidae</taxon>
        <taxon>Diaporthales</taxon>
        <taxon>Diaporthaceae</taxon>
        <taxon>Diaporthe</taxon>
    </lineage>
</organism>
<protein>
    <submittedName>
        <fullName evidence="1">Uncharacterized protein</fullName>
    </submittedName>
</protein>
<dbReference type="Gene3D" id="3.90.1200.10">
    <property type="match status" value="1"/>
</dbReference>
<evidence type="ECO:0000313" key="2">
    <source>
        <dbReference type="Proteomes" id="UP001583177"/>
    </source>
</evidence>
<evidence type="ECO:0000313" key="1">
    <source>
        <dbReference type="EMBL" id="KAL1852474.1"/>
    </source>
</evidence>
<reference evidence="1 2" key="1">
    <citation type="journal article" date="2024" name="IMA Fungus">
        <title>IMA Genome - F19 : A genome assembly and annotation guide to empower mycologists, including annotated draft genome sequences of Ceratocystis pirilliformis, Diaporthe australafricana, Fusarium ophioides, Paecilomyces lecythidis, and Sporothrix stenoceras.</title>
        <authorList>
            <person name="Aylward J."/>
            <person name="Wilson A.M."/>
            <person name="Visagie C.M."/>
            <person name="Spraker J."/>
            <person name="Barnes I."/>
            <person name="Buitendag C."/>
            <person name="Ceriani C."/>
            <person name="Del Mar Angel L."/>
            <person name="du Plessis D."/>
            <person name="Fuchs T."/>
            <person name="Gasser K."/>
            <person name="Kramer D."/>
            <person name="Li W."/>
            <person name="Munsamy K."/>
            <person name="Piso A."/>
            <person name="Price J.L."/>
            <person name="Sonnekus B."/>
            <person name="Thomas C."/>
            <person name="van der Nest A."/>
            <person name="van Dijk A."/>
            <person name="van Heerden A."/>
            <person name="van Vuuren N."/>
            <person name="Yilmaz N."/>
            <person name="Duong T.A."/>
            <person name="van der Merwe N.A."/>
            <person name="Wingfield M.J."/>
            <person name="Wingfield B.D."/>
        </authorList>
    </citation>
    <scope>NUCLEOTIDE SEQUENCE [LARGE SCALE GENOMIC DNA]</scope>
    <source>
        <strain evidence="1 2">CMW 18300</strain>
    </source>
</reference>
<keyword evidence="2" id="KW-1185">Reference proteome</keyword>
<gene>
    <name evidence="1" type="ORF">Daus18300_012155</name>
</gene>
<comment type="caution">
    <text evidence="1">The sequence shown here is derived from an EMBL/GenBank/DDBJ whole genome shotgun (WGS) entry which is preliminary data.</text>
</comment>
<name>A0ABR3W3T3_9PEZI</name>
<accession>A0ABR3W3T3</accession>
<proteinExistence type="predicted"/>